<accession>A0A9P5SG74</accession>
<keyword evidence="3" id="KW-1185">Reference proteome</keyword>
<evidence type="ECO:0000313" key="3">
    <source>
        <dbReference type="Proteomes" id="UP000696485"/>
    </source>
</evidence>
<evidence type="ECO:0000256" key="1">
    <source>
        <dbReference type="SAM" id="Phobius"/>
    </source>
</evidence>
<feature type="transmembrane region" description="Helical" evidence="1">
    <location>
        <begin position="39"/>
        <end position="59"/>
    </location>
</feature>
<protein>
    <submittedName>
        <fullName evidence="2">Uncharacterized protein</fullName>
    </submittedName>
</protein>
<keyword evidence="1" id="KW-0472">Membrane</keyword>
<keyword evidence="1" id="KW-1133">Transmembrane helix</keyword>
<reference evidence="2" key="1">
    <citation type="journal article" date="2020" name="Fungal Divers.">
        <title>Resolving the Mortierellaceae phylogeny through synthesis of multi-gene phylogenetics and phylogenomics.</title>
        <authorList>
            <person name="Vandepol N."/>
            <person name="Liber J."/>
            <person name="Desiro A."/>
            <person name="Na H."/>
            <person name="Kennedy M."/>
            <person name="Barry K."/>
            <person name="Grigoriev I.V."/>
            <person name="Miller A.N."/>
            <person name="O'Donnell K."/>
            <person name="Stajich J.E."/>
            <person name="Bonito G."/>
        </authorList>
    </citation>
    <scope>NUCLEOTIDE SEQUENCE</scope>
    <source>
        <strain evidence="2">NVP1</strain>
    </source>
</reference>
<sequence>MPMPSDINTAPTSQIFIFTAYLFLLVSQDIDHPIMHKSLLILSALVFAQLALAQNNWYVTVKNNDGSKVRHLAAPRGYRFCYCLSQTQTATIDGTIGGNVKLFSRSDCIGNYSDGSGKVTKNAQWVNSVSFGVSGMESEFGGGDQCNQYNN</sequence>
<comment type="caution">
    <text evidence="2">The sequence shown here is derived from an EMBL/GenBank/DDBJ whole genome shotgun (WGS) entry which is preliminary data.</text>
</comment>
<keyword evidence="1" id="KW-0812">Transmembrane</keyword>
<feature type="transmembrane region" description="Helical" evidence="1">
    <location>
        <begin position="12"/>
        <end position="27"/>
    </location>
</feature>
<dbReference type="Proteomes" id="UP000696485">
    <property type="component" value="Unassembled WGS sequence"/>
</dbReference>
<evidence type="ECO:0000313" key="2">
    <source>
        <dbReference type="EMBL" id="KAF9328152.1"/>
    </source>
</evidence>
<gene>
    <name evidence="2" type="ORF">BG006_008615</name>
</gene>
<dbReference type="AlphaFoldDB" id="A0A9P5SG74"/>
<name>A0A9P5SG74_9FUNG</name>
<proteinExistence type="predicted"/>
<dbReference type="EMBL" id="JAAAUY010000592">
    <property type="protein sequence ID" value="KAF9328152.1"/>
    <property type="molecule type" value="Genomic_DNA"/>
</dbReference>
<organism evidence="2 3">
    <name type="scientific">Podila minutissima</name>
    <dbReference type="NCBI Taxonomy" id="64525"/>
    <lineage>
        <taxon>Eukaryota</taxon>
        <taxon>Fungi</taxon>
        <taxon>Fungi incertae sedis</taxon>
        <taxon>Mucoromycota</taxon>
        <taxon>Mortierellomycotina</taxon>
        <taxon>Mortierellomycetes</taxon>
        <taxon>Mortierellales</taxon>
        <taxon>Mortierellaceae</taxon>
        <taxon>Podila</taxon>
    </lineage>
</organism>